<gene>
    <name evidence="2" type="ORF">SAMN05421781_2050</name>
</gene>
<proteinExistence type="predicted"/>
<evidence type="ECO:0000313" key="3">
    <source>
        <dbReference type="Proteomes" id="UP000199488"/>
    </source>
</evidence>
<keyword evidence="1" id="KW-0812">Transmembrane</keyword>
<dbReference type="Proteomes" id="UP000199488">
    <property type="component" value="Unassembled WGS sequence"/>
</dbReference>
<sequence>MNKLHTSLAVWALFLFVMAFVLPFTTNGSSTLADLMHSYTIYGFFSLVPIIVYGTILSICSDWITNLFFRRIPEVSLVLHMIGGAFVYAFSQHWNIALMGIFAAVLFFTLDQLFVLWHRRFSFVANVSFVLSFSSVLLMFFGASFS</sequence>
<keyword evidence="3" id="KW-1185">Reference proteome</keyword>
<dbReference type="STRING" id="1122204.SAMN05421781_2050"/>
<accession>A0A1H2VEE4</accession>
<feature type="transmembrane region" description="Helical" evidence="1">
    <location>
        <begin position="123"/>
        <end position="145"/>
    </location>
</feature>
<feature type="transmembrane region" description="Helical" evidence="1">
    <location>
        <begin position="96"/>
        <end position="116"/>
    </location>
</feature>
<evidence type="ECO:0000256" key="1">
    <source>
        <dbReference type="SAM" id="Phobius"/>
    </source>
</evidence>
<dbReference type="EMBL" id="FNNC01000004">
    <property type="protein sequence ID" value="SDW66707.1"/>
    <property type="molecule type" value="Genomic_DNA"/>
</dbReference>
<dbReference type="OrthoDB" id="2970364at2"/>
<evidence type="ECO:0000313" key="2">
    <source>
        <dbReference type="EMBL" id="SDW66707.1"/>
    </source>
</evidence>
<dbReference type="RefSeq" id="WP_091614591.1">
    <property type="nucleotide sequence ID" value="NZ_FNNC01000004.1"/>
</dbReference>
<keyword evidence="1" id="KW-0472">Membrane</keyword>
<reference evidence="2 3" key="1">
    <citation type="submission" date="2016-10" db="EMBL/GenBank/DDBJ databases">
        <authorList>
            <person name="de Groot N.N."/>
        </authorList>
    </citation>
    <scope>NUCLEOTIDE SEQUENCE [LARGE SCALE GENOMIC DNA]</scope>
    <source>
        <strain evidence="2 3">DSM 23126</strain>
    </source>
</reference>
<organism evidence="2 3">
    <name type="scientific">Marinococcus luteus</name>
    <dbReference type="NCBI Taxonomy" id="1122204"/>
    <lineage>
        <taxon>Bacteria</taxon>
        <taxon>Bacillati</taxon>
        <taxon>Bacillota</taxon>
        <taxon>Bacilli</taxon>
        <taxon>Bacillales</taxon>
        <taxon>Bacillaceae</taxon>
        <taxon>Marinococcus</taxon>
    </lineage>
</organism>
<protein>
    <submittedName>
        <fullName evidence="2">Uncharacterized protein</fullName>
    </submittedName>
</protein>
<feature type="transmembrane region" description="Helical" evidence="1">
    <location>
        <begin position="72"/>
        <end position="90"/>
    </location>
</feature>
<keyword evidence="1" id="KW-1133">Transmembrane helix</keyword>
<name>A0A1H2VEE4_9BACI</name>
<dbReference type="AlphaFoldDB" id="A0A1H2VEE4"/>
<feature type="transmembrane region" description="Helical" evidence="1">
    <location>
        <begin position="39"/>
        <end position="60"/>
    </location>
</feature>